<feature type="domain" description="Gfo/Idh/MocA-like oxidoreductase N-terminal" evidence="1">
    <location>
        <begin position="10"/>
        <end position="139"/>
    </location>
</feature>
<dbReference type="PANTHER" id="PTHR43708:SF1">
    <property type="entry name" value="GALACTOSE_LACTOSE METABOLISM REGULATORY PROTEIN GAL80"/>
    <property type="match status" value="1"/>
</dbReference>
<proteinExistence type="predicted"/>
<dbReference type="EMBL" id="JACAZI010000032">
    <property type="protein sequence ID" value="KAF7330980.1"/>
    <property type="molecule type" value="Genomic_DNA"/>
</dbReference>
<dbReference type="Pfam" id="PF22685">
    <property type="entry name" value="Gal80p_C-like"/>
    <property type="match status" value="1"/>
</dbReference>
<feature type="domain" description="Gal80p-like C-terminal" evidence="2">
    <location>
        <begin position="146"/>
        <end position="264"/>
    </location>
</feature>
<dbReference type="GO" id="GO:0000166">
    <property type="term" value="F:nucleotide binding"/>
    <property type="evidence" value="ECO:0007669"/>
    <property type="project" value="InterPro"/>
</dbReference>
<dbReference type="PANTHER" id="PTHR43708">
    <property type="entry name" value="CONSERVED EXPRESSED OXIDOREDUCTASE (EUROFUNG)"/>
    <property type="match status" value="1"/>
</dbReference>
<organism evidence="3 4">
    <name type="scientific">Mycena venus</name>
    <dbReference type="NCBI Taxonomy" id="2733690"/>
    <lineage>
        <taxon>Eukaryota</taxon>
        <taxon>Fungi</taxon>
        <taxon>Dikarya</taxon>
        <taxon>Basidiomycota</taxon>
        <taxon>Agaricomycotina</taxon>
        <taxon>Agaricomycetes</taxon>
        <taxon>Agaricomycetidae</taxon>
        <taxon>Agaricales</taxon>
        <taxon>Marasmiineae</taxon>
        <taxon>Mycenaceae</taxon>
        <taxon>Mycena</taxon>
    </lineage>
</organism>
<reference evidence="3" key="1">
    <citation type="submission" date="2020-05" db="EMBL/GenBank/DDBJ databases">
        <title>Mycena genomes resolve the evolution of fungal bioluminescence.</title>
        <authorList>
            <person name="Tsai I.J."/>
        </authorList>
    </citation>
    <scope>NUCLEOTIDE SEQUENCE</scope>
    <source>
        <strain evidence="3">CCC161011</strain>
    </source>
</reference>
<comment type="caution">
    <text evidence="3">The sequence shown here is derived from an EMBL/GenBank/DDBJ whole genome shotgun (WGS) entry which is preliminary data.</text>
</comment>
<evidence type="ECO:0000259" key="2">
    <source>
        <dbReference type="Pfam" id="PF22685"/>
    </source>
</evidence>
<dbReference type="InterPro" id="IPR055080">
    <property type="entry name" value="Gal80p-like_C"/>
</dbReference>
<dbReference type="InterPro" id="IPR036291">
    <property type="entry name" value="NAD(P)-bd_dom_sf"/>
</dbReference>
<evidence type="ECO:0000313" key="4">
    <source>
        <dbReference type="Proteomes" id="UP000620124"/>
    </source>
</evidence>
<dbReference type="InterPro" id="IPR000683">
    <property type="entry name" value="Gfo/Idh/MocA-like_OxRdtase_N"/>
</dbReference>
<dbReference type="Proteomes" id="UP000620124">
    <property type="component" value="Unassembled WGS sequence"/>
</dbReference>
<dbReference type="Pfam" id="PF01408">
    <property type="entry name" value="GFO_IDH_MocA"/>
    <property type="match status" value="1"/>
</dbReference>
<dbReference type="SUPFAM" id="SSF55347">
    <property type="entry name" value="Glyceraldehyde-3-phosphate dehydrogenase-like, C-terminal domain"/>
    <property type="match status" value="1"/>
</dbReference>
<gene>
    <name evidence="3" type="ORF">MVEN_02438100</name>
</gene>
<dbReference type="AlphaFoldDB" id="A0A8H6WYM4"/>
<dbReference type="OrthoDB" id="64915at2759"/>
<dbReference type="SUPFAM" id="SSF51735">
    <property type="entry name" value="NAD(P)-binding Rossmann-fold domains"/>
    <property type="match status" value="1"/>
</dbReference>
<dbReference type="Gene3D" id="3.30.360.10">
    <property type="entry name" value="Dihydrodipicolinate Reductase, domain 2"/>
    <property type="match status" value="1"/>
</dbReference>
<evidence type="ECO:0000313" key="3">
    <source>
        <dbReference type="EMBL" id="KAF7330980.1"/>
    </source>
</evidence>
<sequence>MTSTASDRPIRVGVVGLSASGWASMALAPALQHPSLASKYLLTAVSTTSDTSASVSAKTYSTETNSVKPFSGDTAHIANDPDVDLVMISVRAPGHKRAALPVISAKKSLFIEWPAGLNLRETTEIAEAAKMQGIRTMVGLQGRYTPVVCKIKEYVDGGKIGKVLSSSVIAMAPREYGFWGPRVNERNDHTINKDDGATMLDVALGHELDILTHILGDFASVSATSTIIYPSATILSSVPDQTRTASVTAADHVAFSGLLKSGSVFLWLIDGEEGSIRVEEDAVGGAFIQISDPKLFLNGERVPTDENWGGFVGSVRAQLAEFANGGKDTKYATMEDAVKLRMLLKAIDDSARDGERVFLN</sequence>
<keyword evidence="4" id="KW-1185">Reference proteome</keyword>
<dbReference type="InterPro" id="IPR051317">
    <property type="entry name" value="Gfo/Idh/MocA_oxidoreduct"/>
</dbReference>
<evidence type="ECO:0000259" key="1">
    <source>
        <dbReference type="Pfam" id="PF01408"/>
    </source>
</evidence>
<name>A0A8H6WYM4_9AGAR</name>
<protein>
    <submittedName>
        <fullName evidence="3">NAD-binding Rossmann fold oxidoreductase</fullName>
    </submittedName>
</protein>
<accession>A0A8H6WYM4</accession>
<dbReference type="Gene3D" id="3.40.50.720">
    <property type="entry name" value="NAD(P)-binding Rossmann-like Domain"/>
    <property type="match status" value="1"/>
</dbReference>